<dbReference type="SUPFAM" id="SSF55144">
    <property type="entry name" value="LigT-like"/>
    <property type="match status" value="1"/>
</dbReference>
<reference evidence="1 2" key="1">
    <citation type="submission" date="2024-11" db="EMBL/GenBank/DDBJ databases">
        <authorList>
            <person name="Heng Y.C."/>
            <person name="Lim A.C.H."/>
            <person name="Lee J.K.Y."/>
            <person name="Kittelmann S."/>
        </authorList>
    </citation>
    <scope>NUCLEOTIDE SEQUENCE [LARGE SCALE GENOMIC DNA]</scope>
    <source>
        <strain evidence="1 2">WILCCON 0185</strain>
    </source>
</reference>
<dbReference type="EMBL" id="JBJHZZ010000001">
    <property type="protein sequence ID" value="MFL0246076.1"/>
    <property type="molecule type" value="Genomic_DNA"/>
</dbReference>
<dbReference type="InterPro" id="IPR009097">
    <property type="entry name" value="Cyclic_Pdiesterase"/>
</dbReference>
<keyword evidence="2" id="KW-1185">Reference proteome</keyword>
<dbReference type="Pfam" id="PF13563">
    <property type="entry name" value="2_5_RNA_ligase2"/>
    <property type="match status" value="1"/>
</dbReference>
<dbReference type="GO" id="GO:0016874">
    <property type="term" value="F:ligase activity"/>
    <property type="evidence" value="ECO:0007669"/>
    <property type="project" value="UniProtKB-KW"/>
</dbReference>
<evidence type="ECO:0000313" key="2">
    <source>
        <dbReference type="Proteomes" id="UP001623591"/>
    </source>
</evidence>
<dbReference type="RefSeq" id="WP_406768527.1">
    <property type="nucleotide sequence ID" value="NZ_JBJHZZ010000001.1"/>
</dbReference>
<evidence type="ECO:0000313" key="1">
    <source>
        <dbReference type="EMBL" id="MFL0246076.1"/>
    </source>
</evidence>
<name>A0ABW8T1B1_9CLOT</name>
<organism evidence="1 2">
    <name type="scientific">Candidatus Clostridium stratigraminis</name>
    <dbReference type="NCBI Taxonomy" id="3381661"/>
    <lineage>
        <taxon>Bacteria</taxon>
        <taxon>Bacillati</taxon>
        <taxon>Bacillota</taxon>
        <taxon>Clostridia</taxon>
        <taxon>Eubacteriales</taxon>
        <taxon>Clostridiaceae</taxon>
        <taxon>Clostridium</taxon>
    </lineage>
</organism>
<comment type="caution">
    <text evidence="1">The sequence shown here is derived from an EMBL/GenBank/DDBJ whole genome shotgun (WGS) entry which is preliminary data.</text>
</comment>
<dbReference type="Proteomes" id="UP001623591">
    <property type="component" value="Unassembled WGS sequence"/>
</dbReference>
<proteinExistence type="predicted"/>
<gene>
    <name evidence="1" type="ORF">ACJDUG_03675</name>
</gene>
<dbReference type="Gene3D" id="3.90.1140.10">
    <property type="entry name" value="Cyclic phosphodiesterase"/>
    <property type="match status" value="1"/>
</dbReference>
<protein>
    <submittedName>
        <fullName evidence="1">2'-5' RNA ligase family protein</fullName>
    </submittedName>
</protein>
<accession>A0ABW8T1B1</accession>
<sequence length="166" mass="19046">MSEKFLCLIATFDEETSKRMMEIQYIINEAGIIGKQTPNLPHHITLAYFDTGYEKEIKQLLQEVCAKFKSFELSFSHIGLFGLKVLFLAPNINNELLDLHKKFDGNCIDNSQSWTAHVTVLIDEAENIQKALPLVAQNFQQLNGRVESVSLYEFFPTQLIAEYKLQ</sequence>
<keyword evidence="1" id="KW-0436">Ligase</keyword>